<dbReference type="AlphaFoldDB" id="A0A9P3GJP5"/>
<keyword evidence="1 4" id="KW-0479">Metal-binding</keyword>
<dbReference type="EMBL" id="BPQB01000059">
    <property type="protein sequence ID" value="GJE96410.1"/>
    <property type="molecule type" value="Genomic_DNA"/>
</dbReference>
<evidence type="ECO:0000313" key="8">
    <source>
        <dbReference type="Proteomes" id="UP000703269"/>
    </source>
</evidence>
<evidence type="ECO:0000256" key="5">
    <source>
        <dbReference type="SAM" id="MobiDB-lite"/>
    </source>
</evidence>
<evidence type="ECO:0000256" key="1">
    <source>
        <dbReference type="ARBA" id="ARBA00022723"/>
    </source>
</evidence>
<evidence type="ECO:0000259" key="6">
    <source>
        <dbReference type="PROSITE" id="PS50103"/>
    </source>
</evidence>
<evidence type="ECO:0000256" key="4">
    <source>
        <dbReference type="PROSITE-ProRule" id="PRU00723"/>
    </source>
</evidence>
<dbReference type="SMART" id="SM00356">
    <property type="entry name" value="ZnF_C3H1"/>
    <property type="match status" value="1"/>
</dbReference>
<feature type="zinc finger region" description="C3H1-type" evidence="4">
    <location>
        <begin position="9"/>
        <end position="36"/>
    </location>
</feature>
<name>A0A9P3GJP5_9APHY</name>
<dbReference type="InterPro" id="IPR000571">
    <property type="entry name" value="Znf_CCCH"/>
</dbReference>
<comment type="caution">
    <text evidence="7">The sequence shown here is derived from an EMBL/GenBank/DDBJ whole genome shotgun (WGS) entry which is preliminary data.</text>
</comment>
<dbReference type="Proteomes" id="UP000703269">
    <property type="component" value="Unassembled WGS sequence"/>
</dbReference>
<reference evidence="7 8" key="1">
    <citation type="submission" date="2021-08" db="EMBL/GenBank/DDBJ databases">
        <title>Draft Genome Sequence of Phanerochaete sordida strain YK-624.</title>
        <authorList>
            <person name="Mori T."/>
            <person name="Dohra H."/>
            <person name="Suzuki T."/>
            <person name="Kawagishi H."/>
            <person name="Hirai H."/>
        </authorList>
    </citation>
    <scope>NUCLEOTIDE SEQUENCE [LARGE SCALE GENOMIC DNA]</scope>
    <source>
        <strain evidence="7 8">YK-624</strain>
    </source>
</reference>
<dbReference type="GO" id="GO:0008270">
    <property type="term" value="F:zinc ion binding"/>
    <property type="evidence" value="ECO:0007669"/>
    <property type="project" value="UniProtKB-KW"/>
</dbReference>
<feature type="compositionally biased region" description="Polar residues" evidence="5">
    <location>
        <begin position="46"/>
        <end position="70"/>
    </location>
</feature>
<proteinExistence type="predicted"/>
<dbReference type="SUPFAM" id="SSF90229">
    <property type="entry name" value="CCCH zinc finger"/>
    <property type="match status" value="1"/>
</dbReference>
<keyword evidence="8" id="KW-1185">Reference proteome</keyword>
<dbReference type="InterPro" id="IPR036855">
    <property type="entry name" value="Znf_CCCH_sf"/>
</dbReference>
<feature type="domain" description="C3H1-type" evidence="6">
    <location>
        <begin position="9"/>
        <end position="36"/>
    </location>
</feature>
<feature type="region of interest" description="Disordered" evidence="5">
    <location>
        <begin position="100"/>
        <end position="125"/>
    </location>
</feature>
<dbReference type="OrthoDB" id="47330at2759"/>
<dbReference type="PROSITE" id="PS50103">
    <property type="entry name" value="ZF_C3H1"/>
    <property type="match status" value="1"/>
</dbReference>
<keyword evidence="3 4" id="KW-0862">Zinc</keyword>
<dbReference type="Pfam" id="PF00642">
    <property type="entry name" value="zf-CCCH"/>
    <property type="match status" value="1"/>
</dbReference>
<gene>
    <name evidence="7" type="ORF">PsYK624_126070</name>
</gene>
<accession>A0A9P3GJP5</accession>
<organism evidence="7 8">
    <name type="scientific">Phanerochaete sordida</name>
    <dbReference type="NCBI Taxonomy" id="48140"/>
    <lineage>
        <taxon>Eukaryota</taxon>
        <taxon>Fungi</taxon>
        <taxon>Dikarya</taxon>
        <taxon>Basidiomycota</taxon>
        <taxon>Agaricomycotina</taxon>
        <taxon>Agaricomycetes</taxon>
        <taxon>Polyporales</taxon>
        <taxon>Phanerochaetaceae</taxon>
        <taxon>Phanerochaete</taxon>
    </lineage>
</organism>
<evidence type="ECO:0000256" key="2">
    <source>
        <dbReference type="ARBA" id="ARBA00022771"/>
    </source>
</evidence>
<keyword evidence="2 4" id="KW-0863">Zinc-finger</keyword>
<dbReference type="Gene3D" id="2.30.30.1190">
    <property type="match status" value="1"/>
</dbReference>
<evidence type="ECO:0000313" key="7">
    <source>
        <dbReference type="EMBL" id="GJE96410.1"/>
    </source>
</evidence>
<feature type="region of interest" description="Disordered" evidence="5">
    <location>
        <begin position="46"/>
        <end position="83"/>
    </location>
</feature>
<sequence length="231" mass="24897">MTIPDPPWKRKTRPCPFYSQGRCLFSDSCSFLHDVKIKVQNPEITIISSPTPESTPALSRSDSITSSPASPGTVLNKVRSPPRSPRLSSLLLALGSAIPPEEEADDGSSPAEASTSRAAELVPPDAVLGQVSPRRSAVRELDNEAAQAEREVTSRLLPVTDIHSRPLRNRHRNMKAPISCLQSSSRLALHSGILLATFRSHTTAKTPSTPVTRILGLVPSNSLCHPRAGIH</sequence>
<evidence type="ECO:0000256" key="3">
    <source>
        <dbReference type="ARBA" id="ARBA00022833"/>
    </source>
</evidence>
<protein>
    <submittedName>
        <fullName evidence="7">Zinc finger CCCH domain-containing protein</fullName>
    </submittedName>
</protein>